<dbReference type="EMBL" id="CAJGYO010000018">
    <property type="protein sequence ID" value="CAD6335461.1"/>
    <property type="molecule type" value="Genomic_DNA"/>
</dbReference>
<proteinExistence type="predicted"/>
<protein>
    <submittedName>
        <fullName evidence="1">Uncharacterized protein</fullName>
    </submittedName>
</protein>
<name>A0A811S270_9POAL</name>
<evidence type="ECO:0000313" key="2">
    <source>
        <dbReference type="Proteomes" id="UP000604825"/>
    </source>
</evidence>
<gene>
    <name evidence="1" type="ORF">NCGR_LOCUS59559</name>
</gene>
<reference evidence="1" key="1">
    <citation type="submission" date="2020-10" db="EMBL/GenBank/DDBJ databases">
        <authorList>
            <person name="Han B."/>
            <person name="Lu T."/>
            <person name="Zhao Q."/>
            <person name="Huang X."/>
            <person name="Zhao Y."/>
        </authorList>
    </citation>
    <scope>NUCLEOTIDE SEQUENCE</scope>
</reference>
<keyword evidence="2" id="KW-1185">Reference proteome</keyword>
<dbReference type="Proteomes" id="UP000604825">
    <property type="component" value="Unassembled WGS sequence"/>
</dbReference>
<evidence type="ECO:0000313" key="1">
    <source>
        <dbReference type="EMBL" id="CAD6335461.1"/>
    </source>
</evidence>
<sequence>MKKRSVDTVALKTDMYTCTSGNYREDTESVCVWDTYENNLQRIFPEKKKRWQFMSEHQWPGKNNIVITDEGIQMKPLKLLVETAWGLWLFRLIKSVLPPTLGYGASIESSGSSSLLASGQVGENNHSEAARANDNVGNVNLLEGIIDVDLLED</sequence>
<organism evidence="1 2">
    <name type="scientific">Miscanthus lutarioriparius</name>
    <dbReference type="NCBI Taxonomy" id="422564"/>
    <lineage>
        <taxon>Eukaryota</taxon>
        <taxon>Viridiplantae</taxon>
        <taxon>Streptophyta</taxon>
        <taxon>Embryophyta</taxon>
        <taxon>Tracheophyta</taxon>
        <taxon>Spermatophyta</taxon>
        <taxon>Magnoliopsida</taxon>
        <taxon>Liliopsida</taxon>
        <taxon>Poales</taxon>
        <taxon>Poaceae</taxon>
        <taxon>PACMAD clade</taxon>
        <taxon>Panicoideae</taxon>
        <taxon>Andropogonodae</taxon>
        <taxon>Andropogoneae</taxon>
        <taxon>Saccharinae</taxon>
        <taxon>Miscanthus</taxon>
    </lineage>
</organism>
<comment type="caution">
    <text evidence="1">The sequence shown here is derived from an EMBL/GenBank/DDBJ whole genome shotgun (WGS) entry which is preliminary data.</text>
</comment>
<dbReference type="AlphaFoldDB" id="A0A811S270"/>
<accession>A0A811S270</accession>